<sequence length="100" mass="11309">MPTRETSRTFNLNTVVGLCTLIGGFVAAAFYFAPLQTLPDDMREVKKEVGTMQNVQAVQTDALQRLAKVAEDGANTRREVDRAATEIREVKRRLERLEQR</sequence>
<accession>A0ABT3FVW9</accession>
<gene>
    <name evidence="2" type="ORF">OKA04_23395</name>
</gene>
<keyword evidence="3" id="KW-1185">Reference proteome</keyword>
<reference evidence="2 3" key="1">
    <citation type="submission" date="2022-10" db="EMBL/GenBank/DDBJ databases">
        <title>Luteolibacter flavescens strain MCCC 1K03193, whole genome shotgun sequencing project.</title>
        <authorList>
            <person name="Zhao G."/>
            <person name="Shen L."/>
        </authorList>
    </citation>
    <scope>NUCLEOTIDE SEQUENCE [LARGE SCALE GENOMIC DNA]</scope>
    <source>
        <strain evidence="2 3">MCCC 1K03193</strain>
    </source>
</reference>
<dbReference type="RefSeq" id="WP_264503659.1">
    <property type="nucleotide sequence ID" value="NZ_JAPDDS010000021.1"/>
</dbReference>
<protein>
    <submittedName>
        <fullName evidence="2">Uncharacterized protein</fullName>
    </submittedName>
</protein>
<keyword evidence="1" id="KW-0472">Membrane</keyword>
<dbReference type="EMBL" id="JAPDDS010000021">
    <property type="protein sequence ID" value="MCW1887702.1"/>
    <property type="molecule type" value="Genomic_DNA"/>
</dbReference>
<comment type="caution">
    <text evidence="2">The sequence shown here is derived from an EMBL/GenBank/DDBJ whole genome shotgun (WGS) entry which is preliminary data.</text>
</comment>
<keyword evidence="1" id="KW-1133">Transmembrane helix</keyword>
<evidence type="ECO:0000313" key="3">
    <source>
        <dbReference type="Proteomes" id="UP001207930"/>
    </source>
</evidence>
<name>A0ABT3FVW9_9BACT</name>
<dbReference type="Proteomes" id="UP001207930">
    <property type="component" value="Unassembled WGS sequence"/>
</dbReference>
<evidence type="ECO:0000256" key="1">
    <source>
        <dbReference type="SAM" id="Phobius"/>
    </source>
</evidence>
<evidence type="ECO:0000313" key="2">
    <source>
        <dbReference type="EMBL" id="MCW1887702.1"/>
    </source>
</evidence>
<organism evidence="2 3">
    <name type="scientific">Luteolibacter flavescens</name>
    <dbReference type="NCBI Taxonomy" id="1859460"/>
    <lineage>
        <taxon>Bacteria</taxon>
        <taxon>Pseudomonadati</taxon>
        <taxon>Verrucomicrobiota</taxon>
        <taxon>Verrucomicrobiia</taxon>
        <taxon>Verrucomicrobiales</taxon>
        <taxon>Verrucomicrobiaceae</taxon>
        <taxon>Luteolibacter</taxon>
    </lineage>
</organism>
<proteinExistence type="predicted"/>
<feature type="transmembrane region" description="Helical" evidence="1">
    <location>
        <begin position="12"/>
        <end position="33"/>
    </location>
</feature>
<keyword evidence="1" id="KW-0812">Transmembrane</keyword>